<sequence length="64" mass="6965">MGVCIQCSPLFALHGVHESIVAGQSNCREHAASGGADPKMGFIPAFIRMQMLDKRMARAIQHKN</sequence>
<proteinExistence type="predicted"/>
<dbReference type="Proteomes" id="UP000535182">
    <property type="component" value="Unassembled WGS sequence"/>
</dbReference>
<name>A0A9X0QK10_9BACT</name>
<keyword evidence="2" id="KW-1185">Reference proteome</keyword>
<accession>A0A9X0QK10</accession>
<evidence type="ECO:0000313" key="1">
    <source>
        <dbReference type="EMBL" id="MBB5331514.1"/>
    </source>
</evidence>
<reference evidence="1 2" key="1">
    <citation type="submission" date="2020-08" db="EMBL/GenBank/DDBJ databases">
        <title>Genomic Encyclopedia of Type Strains, Phase IV (KMG-V): Genome sequencing to study the core and pangenomes of soil and plant-associated prokaryotes.</title>
        <authorList>
            <person name="Whitman W."/>
        </authorList>
    </citation>
    <scope>NUCLEOTIDE SEQUENCE [LARGE SCALE GENOMIC DNA]</scope>
    <source>
        <strain evidence="1 2">X5P2</strain>
    </source>
</reference>
<gene>
    <name evidence="1" type="ORF">HDF14_005161</name>
</gene>
<dbReference type="AlphaFoldDB" id="A0A9X0QK10"/>
<protein>
    <submittedName>
        <fullName evidence="1">Uncharacterized protein</fullName>
    </submittedName>
</protein>
<evidence type="ECO:0000313" key="2">
    <source>
        <dbReference type="Proteomes" id="UP000535182"/>
    </source>
</evidence>
<dbReference type="EMBL" id="JACHEB010000015">
    <property type="protein sequence ID" value="MBB5331514.1"/>
    <property type="molecule type" value="Genomic_DNA"/>
</dbReference>
<comment type="caution">
    <text evidence="1">The sequence shown here is derived from an EMBL/GenBank/DDBJ whole genome shotgun (WGS) entry which is preliminary data.</text>
</comment>
<organism evidence="1 2">
    <name type="scientific">Tunturiibacter gelidiferens</name>
    <dbReference type="NCBI Taxonomy" id="3069689"/>
    <lineage>
        <taxon>Bacteria</taxon>
        <taxon>Pseudomonadati</taxon>
        <taxon>Acidobacteriota</taxon>
        <taxon>Terriglobia</taxon>
        <taxon>Terriglobales</taxon>
        <taxon>Acidobacteriaceae</taxon>
        <taxon>Tunturiibacter</taxon>
    </lineage>
</organism>